<gene>
    <name evidence="3" type="ORF">IV57_GL001304</name>
</gene>
<reference evidence="3 4" key="1">
    <citation type="journal article" date="2015" name="Genome Announc.">
        <title>Expanding the biotechnology potential of lactobacilli through comparative genomics of 213 strains and associated genera.</title>
        <authorList>
            <person name="Sun Z."/>
            <person name="Harris H.M."/>
            <person name="McCann A."/>
            <person name="Guo C."/>
            <person name="Argimon S."/>
            <person name="Zhang W."/>
            <person name="Yang X."/>
            <person name="Jeffery I.B."/>
            <person name="Cooney J.C."/>
            <person name="Kagawa T.F."/>
            <person name="Liu W."/>
            <person name="Song Y."/>
            <person name="Salvetti E."/>
            <person name="Wrobel A."/>
            <person name="Rasinkangas P."/>
            <person name="Parkhill J."/>
            <person name="Rea M.C."/>
            <person name="O'Sullivan O."/>
            <person name="Ritari J."/>
            <person name="Douillard F.P."/>
            <person name="Paul Ross R."/>
            <person name="Yang R."/>
            <person name="Briner A.E."/>
            <person name="Felis G.E."/>
            <person name="de Vos W.M."/>
            <person name="Barrangou R."/>
            <person name="Klaenhammer T.R."/>
            <person name="Caufield P.W."/>
            <person name="Cui Y."/>
            <person name="Zhang H."/>
            <person name="O'Toole P.W."/>
        </authorList>
    </citation>
    <scope>NUCLEOTIDE SEQUENCE [LARGE SCALE GENOMIC DNA]</scope>
    <source>
        <strain evidence="3 4">DSM 24716</strain>
    </source>
</reference>
<dbReference type="OrthoDB" id="2269930at2"/>
<feature type="signal peptide" evidence="1">
    <location>
        <begin position="1"/>
        <end position="30"/>
    </location>
</feature>
<keyword evidence="4" id="KW-1185">Reference proteome</keyword>
<evidence type="ECO:0000256" key="1">
    <source>
        <dbReference type="SAM" id="SignalP"/>
    </source>
</evidence>
<sequence length="378" mass="40516">MKKSTSLLLSGILVSGMVLGTIVTPATVHAADNATAVTEASSDVINNVTYSDKSGKTIESKSLSGKTGSQITYVPDGYTMADGERPVMGEDFVNVGIKVTNMISAKVNFVDQNNKLVESETINGGDGNIYTLSTLPAGCSWINSSDDTITLESGKEYNIPVSRKVSNTIIFKTADSTEVGRTQIFGDKVGDSVSLTSAQIPSGYAYDGSALTLQSDDNTQFVTVKKSATGTTPFKSVATVKKGVSASLYDINGKQFTTRKLGENSAWKTANEMTLDSVTYYQVSTDEWVRADDVTTTDPDTATDTDTNTNTDVQKADRSIVTAKDGAIIYLYTKDGKKIADRGLKGNTPWATDLMITVNGVKMYRVSTSEWLRVSDIK</sequence>
<protein>
    <recommendedName>
        <fullName evidence="2">S-layer protein C-terminal domain-containing protein</fullName>
    </recommendedName>
</protein>
<dbReference type="InterPro" id="IPR024968">
    <property type="entry name" value="SlpA_C_lactobacillus"/>
</dbReference>
<name>A0A0R2L9E1_9LACO</name>
<dbReference type="PATRIC" id="fig|993692.3.peg.1324"/>
<feature type="domain" description="S-layer protein C-terminal" evidence="2">
    <location>
        <begin position="239"/>
        <end position="291"/>
    </location>
</feature>
<evidence type="ECO:0000313" key="4">
    <source>
        <dbReference type="Proteomes" id="UP000051006"/>
    </source>
</evidence>
<evidence type="ECO:0000313" key="3">
    <source>
        <dbReference type="EMBL" id="KRN98113.1"/>
    </source>
</evidence>
<feature type="chain" id="PRO_5006419830" description="S-layer protein C-terminal domain-containing protein" evidence="1">
    <location>
        <begin position="31"/>
        <end position="378"/>
    </location>
</feature>
<dbReference type="EMBL" id="JQCF01000026">
    <property type="protein sequence ID" value="KRN98113.1"/>
    <property type="molecule type" value="Genomic_DNA"/>
</dbReference>
<evidence type="ECO:0000259" key="2">
    <source>
        <dbReference type="Pfam" id="PF03217"/>
    </source>
</evidence>
<comment type="caution">
    <text evidence="3">The sequence shown here is derived from an EMBL/GenBank/DDBJ whole genome shotgun (WGS) entry which is preliminary data.</text>
</comment>
<dbReference type="Pfam" id="PF03217">
    <property type="entry name" value="SlpA"/>
    <property type="match status" value="1"/>
</dbReference>
<accession>A0A0R2L9E1</accession>
<dbReference type="RefSeq" id="WP_057881478.1">
    <property type="nucleotide sequence ID" value="NZ_JQCF01000026.1"/>
</dbReference>
<dbReference type="AlphaFoldDB" id="A0A0R2L9E1"/>
<proteinExistence type="predicted"/>
<keyword evidence="1" id="KW-0732">Signal</keyword>
<dbReference type="Proteomes" id="UP000051006">
    <property type="component" value="Unassembled WGS sequence"/>
</dbReference>
<organism evidence="3 4">
    <name type="scientific">Companilactobacillus kimchiensis</name>
    <dbReference type="NCBI Taxonomy" id="993692"/>
    <lineage>
        <taxon>Bacteria</taxon>
        <taxon>Bacillati</taxon>
        <taxon>Bacillota</taxon>
        <taxon>Bacilli</taxon>
        <taxon>Lactobacillales</taxon>
        <taxon>Lactobacillaceae</taxon>
        <taxon>Companilactobacillus</taxon>
    </lineage>
</organism>